<evidence type="ECO:0000313" key="3">
    <source>
        <dbReference type="EMBL" id="OGY25313.1"/>
    </source>
</evidence>
<dbReference type="InterPro" id="IPR000994">
    <property type="entry name" value="Pept_M24"/>
</dbReference>
<organism evidence="3 4">
    <name type="scientific">Candidatus Woykebacteria bacterium RBG_16_43_9</name>
    <dbReference type="NCBI Taxonomy" id="1802596"/>
    <lineage>
        <taxon>Bacteria</taxon>
        <taxon>Candidatus Woykeibacteriota</taxon>
    </lineage>
</organism>
<dbReference type="PANTHER" id="PTHR46112">
    <property type="entry name" value="AMINOPEPTIDASE"/>
    <property type="match status" value="1"/>
</dbReference>
<accession>A0A1G1WCA5</accession>
<evidence type="ECO:0000259" key="1">
    <source>
        <dbReference type="Pfam" id="PF00557"/>
    </source>
</evidence>
<dbReference type="STRING" id="1802596.A2Z11_03085"/>
<dbReference type="SUPFAM" id="SSF53092">
    <property type="entry name" value="Creatinase/prolidase N-terminal domain"/>
    <property type="match status" value="1"/>
</dbReference>
<dbReference type="Gene3D" id="3.40.350.10">
    <property type="entry name" value="Creatinase/prolidase N-terminal domain"/>
    <property type="match status" value="1"/>
</dbReference>
<dbReference type="Pfam" id="PF01321">
    <property type="entry name" value="Creatinase_N"/>
    <property type="match status" value="1"/>
</dbReference>
<dbReference type="InterPro" id="IPR050659">
    <property type="entry name" value="Peptidase_M24B"/>
</dbReference>
<reference evidence="3 4" key="1">
    <citation type="journal article" date="2016" name="Nat. Commun.">
        <title>Thousands of microbial genomes shed light on interconnected biogeochemical processes in an aquifer system.</title>
        <authorList>
            <person name="Anantharaman K."/>
            <person name="Brown C.T."/>
            <person name="Hug L.A."/>
            <person name="Sharon I."/>
            <person name="Castelle C.J."/>
            <person name="Probst A.J."/>
            <person name="Thomas B.C."/>
            <person name="Singh A."/>
            <person name="Wilkins M.J."/>
            <person name="Karaoz U."/>
            <person name="Brodie E.L."/>
            <person name="Williams K.H."/>
            <person name="Hubbard S.S."/>
            <person name="Banfield J.F."/>
        </authorList>
    </citation>
    <scope>NUCLEOTIDE SEQUENCE [LARGE SCALE GENOMIC DNA]</scope>
</reference>
<dbReference type="AlphaFoldDB" id="A0A1G1WCA5"/>
<dbReference type="Gene3D" id="3.90.230.10">
    <property type="entry name" value="Creatinase/methionine aminopeptidase superfamily"/>
    <property type="match status" value="1"/>
</dbReference>
<dbReference type="InterPro" id="IPR000587">
    <property type="entry name" value="Creatinase_N"/>
</dbReference>
<name>A0A1G1WCA5_9BACT</name>
<feature type="non-terminal residue" evidence="3">
    <location>
        <position position="306"/>
    </location>
</feature>
<evidence type="ECO:0000313" key="4">
    <source>
        <dbReference type="Proteomes" id="UP000176389"/>
    </source>
</evidence>
<proteinExistence type="predicted"/>
<dbReference type="InterPro" id="IPR029149">
    <property type="entry name" value="Creatin/AminoP/Spt16_N"/>
</dbReference>
<dbReference type="Pfam" id="PF00557">
    <property type="entry name" value="Peptidase_M24"/>
    <property type="match status" value="1"/>
</dbReference>
<comment type="caution">
    <text evidence="3">The sequence shown here is derived from an EMBL/GenBank/DDBJ whole genome shotgun (WGS) entry which is preliminary data.</text>
</comment>
<dbReference type="EMBL" id="MHCS01000048">
    <property type="protein sequence ID" value="OGY25313.1"/>
    <property type="molecule type" value="Genomic_DNA"/>
</dbReference>
<feature type="domain" description="Creatinase N-terminal" evidence="2">
    <location>
        <begin position="18"/>
        <end position="144"/>
    </location>
</feature>
<dbReference type="SUPFAM" id="SSF55920">
    <property type="entry name" value="Creatinase/aminopeptidase"/>
    <property type="match status" value="1"/>
</dbReference>
<evidence type="ECO:0000259" key="2">
    <source>
        <dbReference type="Pfam" id="PF01321"/>
    </source>
</evidence>
<gene>
    <name evidence="3" type="ORF">A2Z11_03085</name>
</gene>
<sequence length="306" mass="34225">MKTEVPSKKSLELYASARVKRLQHKLKEKELNAFLVSAKSNRFYLTGWQGDEESGFLLLTPKGKYLITDSRYTEHATNLTDFQIVETNEGIGPALSKLAQLHKLKRIGFESHDISVFTISRLKKFLKGTKLVPVAHLVEELRSIKDETEIANIQKAASIADKAFIHILHFIKPGMTEIEIAWEMEKYMRGQGAEGMAWSPFIVAAGPNAAMAHWGASNSKIKKGDNLQLDYGCSYRGYMGDISRTVFVGKPSTAQTKIYNLVLEAQKLGLSLVKEGKSGGAIDRAVQKFLKKHLLADGQDQNIYRH</sequence>
<protein>
    <recommendedName>
        <fullName evidence="5">Peptidase M24 domain-containing protein</fullName>
    </recommendedName>
</protein>
<dbReference type="InterPro" id="IPR036005">
    <property type="entry name" value="Creatinase/aminopeptidase-like"/>
</dbReference>
<dbReference type="PANTHER" id="PTHR46112:SF3">
    <property type="entry name" value="AMINOPEPTIDASE YPDF"/>
    <property type="match status" value="1"/>
</dbReference>
<dbReference type="Proteomes" id="UP000176389">
    <property type="component" value="Unassembled WGS sequence"/>
</dbReference>
<evidence type="ECO:0008006" key="5">
    <source>
        <dbReference type="Google" id="ProtNLM"/>
    </source>
</evidence>
<feature type="domain" description="Peptidase M24" evidence="1">
    <location>
        <begin position="152"/>
        <end position="295"/>
    </location>
</feature>